<evidence type="ECO:0000259" key="3">
    <source>
        <dbReference type="Pfam" id="PF25231"/>
    </source>
</evidence>
<evidence type="ECO:0000313" key="5">
    <source>
        <dbReference type="Proteomes" id="UP001526201"/>
    </source>
</evidence>
<evidence type="ECO:0000256" key="1">
    <source>
        <dbReference type="SAM" id="MobiDB-lite"/>
    </source>
</evidence>
<accession>A0ABT3C8S9</accession>
<dbReference type="PRINTS" id="PR01217">
    <property type="entry name" value="PRICHEXTENSN"/>
</dbReference>
<organism evidence="4 5">
    <name type="scientific">Mycolicibacterium komossense</name>
    <dbReference type="NCBI Taxonomy" id="1779"/>
    <lineage>
        <taxon>Bacteria</taxon>
        <taxon>Bacillati</taxon>
        <taxon>Actinomycetota</taxon>
        <taxon>Actinomycetes</taxon>
        <taxon>Mycobacteriales</taxon>
        <taxon>Mycobacteriaceae</taxon>
        <taxon>Mycolicibacterium</taxon>
    </lineage>
</organism>
<feature type="domain" description="DUF7847" evidence="3">
    <location>
        <begin position="122"/>
        <end position="387"/>
    </location>
</feature>
<dbReference type="InterPro" id="IPR057169">
    <property type="entry name" value="DUF7847"/>
</dbReference>
<keyword evidence="5" id="KW-1185">Reference proteome</keyword>
<feature type="transmembrane region" description="Helical" evidence="2">
    <location>
        <begin position="317"/>
        <end position="344"/>
    </location>
</feature>
<dbReference type="Proteomes" id="UP001526201">
    <property type="component" value="Unassembled WGS sequence"/>
</dbReference>
<dbReference type="EMBL" id="JACKTY010000020">
    <property type="protein sequence ID" value="MCV7225863.1"/>
    <property type="molecule type" value="Genomic_DNA"/>
</dbReference>
<keyword evidence="2" id="KW-1133">Transmembrane helix</keyword>
<evidence type="ECO:0000256" key="2">
    <source>
        <dbReference type="SAM" id="Phobius"/>
    </source>
</evidence>
<feature type="transmembrane region" description="Helical" evidence="2">
    <location>
        <begin position="229"/>
        <end position="258"/>
    </location>
</feature>
<feature type="transmembrane region" description="Helical" evidence="2">
    <location>
        <begin position="356"/>
        <end position="387"/>
    </location>
</feature>
<feature type="transmembrane region" description="Helical" evidence="2">
    <location>
        <begin position="177"/>
        <end position="208"/>
    </location>
</feature>
<name>A0ABT3C8S9_9MYCO</name>
<keyword evidence="2" id="KW-0472">Membrane</keyword>
<gene>
    <name evidence="4" type="ORF">H7J73_07435</name>
</gene>
<evidence type="ECO:0000313" key="4">
    <source>
        <dbReference type="EMBL" id="MCV7225863.1"/>
    </source>
</evidence>
<keyword evidence="2" id="KW-0812">Transmembrane</keyword>
<feature type="transmembrane region" description="Helical" evidence="2">
    <location>
        <begin position="264"/>
        <end position="297"/>
    </location>
</feature>
<feature type="transmembrane region" description="Helical" evidence="2">
    <location>
        <begin position="137"/>
        <end position="157"/>
    </location>
</feature>
<protein>
    <recommendedName>
        <fullName evidence="3">DUF7847 domain-containing protein</fullName>
    </recommendedName>
</protein>
<comment type="caution">
    <text evidence="4">The sequence shown here is derived from an EMBL/GenBank/DDBJ whole genome shotgun (WGS) entry which is preliminary data.</text>
</comment>
<feature type="region of interest" description="Disordered" evidence="1">
    <location>
        <begin position="1"/>
        <end position="73"/>
    </location>
</feature>
<proteinExistence type="predicted"/>
<reference evidence="4 5" key="1">
    <citation type="journal article" date="2022" name="BMC Genomics">
        <title>Comparative genome analysis of mycobacteria focusing on tRNA and non-coding RNA.</title>
        <authorList>
            <person name="Behra P.R.K."/>
            <person name="Pettersson B.M.F."/>
            <person name="Ramesh M."/>
            <person name="Das S."/>
            <person name="Dasgupta S."/>
            <person name="Kirsebom L.A."/>
        </authorList>
    </citation>
    <scope>NUCLEOTIDE SEQUENCE [LARGE SCALE GENOMIC DNA]</scope>
    <source>
        <strain evidence="4 5">DSM 44078</strain>
    </source>
</reference>
<dbReference type="Pfam" id="PF25231">
    <property type="entry name" value="DUF7847"/>
    <property type="match status" value="1"/>
</dbReference>
<sequence>MPPTGPGWPPEAYPPPPPGYGPPHQGPPGYPPPGYPPQGYPPPGYPPPGYPPPGYPPPQGYPPPGYPPPSGYPGYPPQGYPGYPPPGYPPPGYPPPGYPAAPPMDLKPGIIPLRPLSLSDIFNGAVIYARRNPKATLGLTAVVVIISQVLGLILQVGPLAAIGQLDALRGESTSMTAVIGASATSIVSAVIQALAALVLSGMLTVIVGRAVFGSSITIGAAWTRIRGRILPLIGLALLEGVGAALLVGVVVLVIVAAAAAANGVVAAVIGIPLGFGLLVALIYLGTVLSFAPVTIVLERLPIIAAIRRSFALVRNDFMRVLGIRLLASVVTWVVAGAIAIPFAIVSAVTGTDSTSAVLIGTVVATIGAIIGQIITTPFLAGVLVLLYTDRRMRAEAFDLVLRTGATGPAAPSDSTDHLWLTRQ</sequence>